<name>A0A1N6FQ66_9RHOB</name>
<dbReference type="STRING" id="1217970.SAMN05444002_1862"/>
<dbReference type="OrthoDB" id="9822577at2"/>
<dbReference type="RefSeq" id="WP_074255952.1">
    <property type="nucleotide sequence ID" value="NZ_FSRL01000001.1"/>
</dbReference>
<keyword evidence="3" id="KW-1185">Reference proteome</keyword>
<evidence type="ECO:0000313" key="2">
    <source>
        <dbReference type="EMBL" id="SIN97399.1"/>
    </source>
</evidence>
<keyword evidence="1" id="KW-1133">Transmembrane helix</keyword>
<evidence type="ECO:0008006" key="4">
    <source>
        <dbReference type="Google" id="ProtNLM"/>
    </source>
</evidence>
<evidence type="ECO:0000313" key="3">
    <source>
        <dbReference type="Proteomes" id="UP000184932"/>
    </source>
</evidence>
<dbReference type="AlphaFoldDB" id="A0A1N6FQ66"/>
<keyword evidence="1" id="KW-0472">Membrane</keyword>
<accession>A0A1N6FQ66</accession>
<reference evidence="3" key="1">
    <citation type="submission" date="2016-11" db="EMBL/GenBank/DDBJ databases">
        <authorList>
            <person name="Varghese N."/>
            <person name="Submissions S."/>
        </authorList>
    </citation>
    <scope>NUCLEOTIDE SEQUENCE [LARGE SCALE GENOMIC DNA]</scope>
    <source>
        <strain evidence="3">DSM 29440</strain>
    </source>
</reference>
<sequence length="233" mass="25152">MLRWLTRGGGWLVLLCLSIGAIGLWVWISEGARGREFARSGIETSAKVVDRDRRVRIGGSKTPTTDYTVTVTYTSGRAPDIAFHRATETVSRDFYGSVREGDEITVKTLPGQPEEVEIEPGGVSDNAFWAGIVGSVFIACGLLALLFFHKTQSAARALRRHGNRTEARIVALTPVGNRTALTVAFTDSLGREQHAEIPPSPTKLVMGAKPGDPIAITYAPERPSHALLAATLD</sequence>
<dbReference type="Proteomes" id="UP000184932">
    <property type="component" value="Unassembled WGS sequence"/>
</dbReference>
<keyword evidence="1" id="KW-0812">Transmembrane</keyword>
<gene>
    <name evidence="2" type="ORF">SAMN05444002_1862</name>
</gene>
<proteinExistence type="predicted"/>
<feature type="transmembrane region" description="Helical" evidence="1">
    <location>
        <begin position="127"/>
        <end position="148"/>
    </location>
</feature>
<dbReference type="EMBL" id="FSRL01000001">
    <property type="protein sequence ID" value="SIN97399.1"/>
    <property type="molecule type" value="Genomic_DNA"/>
</dbReference>
<protein>
    <recommendedName>
        <fullName evidence="4">DUF3592 domain-containing protein</fullName>
    </recommendedName>
</protein>
<feature type="transmembrane region" description="Helical" evidence="1">
    <location>
        <begin position="9"/>
        <end position="28"/>
    </location>
</feature>
<organism evidence="2 3">
    <name type="scientific">Vannielia litorea</name>
    <dbReference type="NCBI Taxonomy" id="1217970"/>
    <lineage>
        <taxon>Bacteria</taxon>
        <taxon>Pseudomonadati</taxon>
        <taxon>Pseudomonadota</taxon>
        <taxon>Alphaproteobacteria</taxon>
        <taxon>Rhodobacterales</taxon>
        <taxon>Paracoccaceae</taxon>
        <taxon>Vannielia</taxon>
    </lineage>
</organism>
<evidence type="ECO:0000256" key="1">
    <source>
        <dbReference type="SAM" id="Phobius"/>
    </source>
</evidence>